<dbReference type="SFLD" id="SFLDG00179">
    <property type="entry name" value="mandelate_racemase"/>
    <property type="match status" value="1"/>
</dbReference>
<dbReference type="GO" id="GO:0034194">
    <property type="term" value="P:D-galactonate catabolic process"/>
    <property type="evidence" value="ECO:0007669"/>
    <property type="project" value="InterPro"/>
</dbReference>
<evidence type="ECO:0000256" key="3">
    <source>
        <dbReference type="ARBA" id="ARBA00022842"/>
    </source>
</evidence>
<dbReference type="EMBL" id="ML991828">
    <property type="protein sequence ID" value="KAF2231299.1"/>
    <property type="molecule type" value="Genomic_DNA"/>
</dbReference>
<reference evidence="6" key="1">
    <citation type="journal article" date="2020" name="Stud. Mycol.">
        <title>101 Dothideomycetes genomes: a test case for predicting lifestyles and emergence of pathogens.</title>
        <authorList>
            <person name="Haridas S."/>
            <person name="Albert R."/>
            <person name="Binder M."/>
            <person name="Bloem J."/>
            <person name="Labutti K."/>
            <person name="Salamov A."/>
            <person name="Andreopoulos B."/>
            <person name="Baker S."/>
            <person name="Barry K."/>
            <person name="Bills G."/>
            <person name="Bluhm B."/>
            <person name="Cannon C."/>
            <person name="Castanera R."/>
            <person name="Culley D."/>
            <person name="Daum C."/>
            <person name="Ezra D."/>
            <person name="Gonzalez J."/>
            <person name="Henrissat B."/>
            <person name="Kuo A."/>
            <person name="Liang C."/>
            <person name="Lipzen A."/>
            <person name="Lutzoni F."/>
            <person name="Magnuson J."/>
            <person name="Mondo S."/>
            <person name="Nolan M."/>
            <person name="Ohm R."/>
            <person name="Pangilinan J."/>
            <person name="Park H.-J."/>
            <person name="Ramirez L."/>
            <person name="Alfaro M."/>
            <person name="Sun H."/>
            <person name="Tritt A."/>
            <person name="Yoshinaga Y."/>
            <person name="Zwiers L.-H."/>
            <person name="Turgeon B."/>
            <person name="Goodwin S."/>
            <person name="Spatafora J."/>
            <person name="Crous P."/>
            <person name="Grigoriev I."/>
        </authorList>
    </citation>
    <scope>NUCLEOTIDE SEQUENCE</scope>
    <source>
        <strain evidence="6">Tuck. ex Michener</strain>
    </source>
</reference>
<dbReference type="OrthoDB" id="2579025at2759"/>
<keyword evidence="3" id="KW-0460">Magnesium</keyword>
<dbReference type="PANTHER" id="PTHR48080">
    <property type="entry name" value="D-GALACTONATE DEHYDRATASE-RELATED"/>
    <property type="match status" value="1"/>
</dbReference>
<sequence>MSPIKSLEYFRVTPRWLFVKVTDADGKFGWGEATLEGHTEAVEGTLDGFAKRFIGFEADDIEHLWQCAWRQSFYRGGPVFMSALSGIDIALWDLKARRLNVPIHQLLGGKVRQRVSVYAWIGGDRPSDVESAALARKKQGFRAVKMNATEDVGWLDSPSVLQGSVERLQAVRGLGMDAALDFHGRLHRPMAKQLAKALEPHGPLFIEEPLLSEHPEGIKQISDLTTCAVALGERLYSRWDVKKFLEQSSVDVLQPDVSHCGGISELKRIATMAEAYDVAIAPHCPLGPIALAACLQVGLTTPNHVIQEMSQGIHYNKEAGEFDLHSYVTDPSVFNVQDGFVMAPTGPGLGIEINEDFVRKIARTATSWPLQGFTGKDGGIREW</sequence>
<dbReference type="Pfam" id="PF13378">
    <property type="entry name" value="MR_MLE_C"/>
    <property type="match status" value="1"/>
</dbReference>
<dbReference type="Proteomes" id="UP000800092">
    <property type="component" value="Unassembled WGS sequence"/>
</dbReference>
<evidence type="ECO:0000256" key="1">
    <source>
        <dbReference type="ARBA" id="ARBA00001946"/>
    </source>
</evidence>
<keyword evidence="4" id="KW-0456">Lyase</keyword>
<organism evidence="6 7">
    <name type="scientific">Viridothelium virens</name>
    <name type="common">Speckled blister lichen</name>
    <name type="synonym">Trypethelium virens</name>
    <dbReference type="NCBI Taxonomy" id="1048519"/>
    <lineage>
        <taxon>Eukaryota</taxon>
        <taxon>Fungi</taxon>
        <taxon>Dikarya</taxon>
        <taxon>Ascomycota</taxon>
        <taxon>Pezizomycotina</taxon>
        <taxon>Dothideomycetes</taxon>
        <taxon>Dothideomycetes incertae sedis</taxon>
        <taxon>Trypetheliales</taxon>
        <taxon>Trypetheliaceae</taxon>
        <taxon>Viridothelium</taxon>
    </lineage>
</organism>
<proteinExistence type="predicted"/>
<keyword evidence="2" id="KW-0479">Metal-binding</keyword>
<dbReference type="InterPro" id="IPR013341">
    <property type="entry name" value="Mandelate_racemase_N_dom"/>
</dbReference>
<gene>
    <name evidence="6" type="ORF">EV356DRAFT_525962</name>
</gene>
<dbReference type="GO" id="GO:0046872">
    <property type="term" value="F:metal ion binding"/>
    <property type="evidence" value="ECO:0007669"/>
    <property type="project" value="UniProtKB-KW"/>
</dbReference>
<dbReference type="AlphaFoldDB" id="A0A6A6H079"/>
<dbReference type="SUPFAM" id="SSF54826">
    <property type="entry name" value="Enolase N-terminal domain-like"/>
    <property type="match status" value="1"/>
</dbReference>
<dbReference type="InterPro" id="IPR013342">
    <property type="entry name" value="Mandelate_racemase_C"/>
</dbReference>
<dbReference type="Pfam" id="PF02746">
    <property type="entry name" value="MR_MLE_N"/>
    <property type="match status" value="1"/>
</dbReference>
<feature type="domain" description="Mandelate racemase/muconate lactonizing enzyme C-terminal" evidence="5">
    <location>
        <begin position="126"/>
        <end position="228"/>
    </location>
</feature>
<dbReference type="Gene3D" id="3.20.20.120">
    <property type="entry name" value="Enolase-like C-terminal domain"/>
    <property type="match status" value="1"/>
</dbReference>
<name>A0A6A6H079_VIRVR</name>
<dbReference type="InterPro" id="IPR029065">
    <property type="entry name" value="Enolase_C-like"/>
</dbReference>
<dbReference type="InterPro" id="IPR034593">
    <property type="entry name" value="DgoD-like"/>
</dbReference>
<dbReference type="InterPro" id="IPR018110">
    <property type="entry name" value="Mandel_Rmase/mucon_lact_enz_CS"/>
</dbReference>
<dbReference type="NCBIfam" id="NF010624">
    <property type="entry name" value="PRK14017.1"/>
    <property type="match status" value="1"/>
</dbReference>
<evidence type="ECO:0000313" key="7">
    <source>
        <dbReference type="Proteomes" id="UP000800092"/>
    </source>
</evidence>
<dbReference type="PROSITE" id="PS00908">
    <property type="entry name" value="MR_MLE_1"/>
    <property type="match status" value="1"/>
</dbReference>
<dbReference type="InterPro" id="IPR023592">
    <property type="entry name" value="Galactonate_deHydtase"/>
</dbReference>
<dbReference type="PANTHER" id="PTHR48080:SF2">
    <property type="entry name" value="D-GALACTONATE DEHYDRATASE"/>
    <property type="match status" value="1"/>
</dbReference>
<evidence type="ECO:0000259" key="5">
    <source>
        <dbReference type="SMART" id="SM00922"/>
    </source>
</evidence>
<protein>
    <submittedName>
        <fullName evidence="6">Mandelate racemase/muconate lactonizing enzyme family protein</fullName>
    </submittedName>
</protein>
<accession>A0A6A6H079</accession>
<dbReference type="SMART" id="SM00922">
    <property type="entry name" value="MR_MLE"/>
    <property type="match status" value="1"/>
</dbReference>
<dbReference type="Gene3D" id="3.30.390.10">
    <property type="entry name" value="Enolase-like, N-terminal domain"/>
    <property type="match status" value="1"/>
</dbReference>
<dbReference type="GO" id="GO:0008869">
    <property type="term" value="F:galactonate dehydratase activity"/>
    <property type="evidence" value="ECO:0007669"/>
    <property type="project" value="InterPro"/>
</dbReference>
<dbReference type="GO" id="GO:0009063">
    <property type="term" value="P:amino acid catabolic process"/>
    <property type="evidence" value="ECO:0007669"/>
    <property type="project" value="InterPro"/>
</dbReference>
<dbReference type="SUPFAM" id="SSF51604">
    <property type="entry name" value="Enolase C-terminal domain-like"/>
    <property type="match status" value="1"/>
</dbReference>
<evidence type="ECO:0000256" key="4">
    <source>
        <dbReference type="ARBA" id="ARBA00023239"/>
    </source>
</evidence>
<dbReference type="CDD" id="cd03325">
    <property type="entry name" value="D-galactonate_dehydratase"/>
    <property type="match status" value="1"/>
</dbReference>
<evidence type="ECO:0000256" key="2">
    <source>
        <dbReference type="ARBA" id="ARBA00022723"/>
    </source>
</evidence>
<comment type="cofactor">
    <cofactor evidence="1">
        <name>Mg(2+)</name>
        <dbReference type="ChEBI" id="CHEBI:18420"/>
    </cofactor>
</comment>
<evidence type="ECO:0000313" key="6">
    <source>
        <dbReference type="EMBL" id="KAF2231299.1"/>
    </source>
</evidence>
<dbReference type="SFLD" id="SFLDS00001">
    <property type="entry name" value="Enolase"/>
    <property type="match status" value="1"/>
</dbReference>
<dbReference type="SFLD" id="SFLDF00003">
    <property type="entry name" value="D-galactonate_dehydratase"/>
    <property type="match status" value="1"/>
</dbReference>
<dbReference type="InterPro" id="IPR029017">
    <property type="entry name" value="Enolase-like_N"/>
</dbReference>
<keyword evidence="7" id="KW-1185">Reference proteome</keyword>
<dbReference type="InterPro" id="IPR036849">
    <property type="entry name" value="Enolase-like_C_sf"/>
</dbReference>